<dbReference type="EMBL" id="AUZZ01007564">
    <property type="protein sequence ID" value="EQD42095.1"/>
    <property type="molecule type" value="Genomic_DNA"/>
</dbReference>
<dbReference type="PANTHER" id="PTHR38693">
    <property type="entry name" value="UBIQUINONE BIOSYNTHESIS PROTEIN UBIJ"/>
    <property type="match status" value="1"/>
</dbReference>
<protein>
    <submittedName>
        <fullName evidence="1">Sterol-binding domain protein</fullName>
    </submittedName>
</protein>
<name>T1AJE9_9ZZZZ</name>
<dbReference type="AlphaFoldDB" id="T1AJE9"/>
<dbReference type="InterPro" id="IPR038989">
    <property type="entry name" value="UbiJ"/>
</dbReference>
<reference evidence="1" key="2">
    <citation type="journal article" date="2014" name="ISME J.">
        <title>Microbial stratification in low pH oxic and suboxic macroscopic growths along an acid mine drainage.</title>
        <authorList>
            <person name="Mendez-Garcia C."/>
            <person name="Mesa V."/>
            <person name="Sprenger R.R."/>
            <person name="Richter M."/>
            <person name="Diez M.S."/>
            <person name="Solano J."/>
            <person name="Bargiela R."/>
            <person name="Golyshina O.V."/>
            <person name="Manteca A."/>
            <person name="Ramos J.L."/>
            <person name="Gallego J.R."/>
            <person name="Llorente I."/>
            <person name="Martins Dos Santos V.A."/>
            <person name="Jensen O.N."/>
            <person name="Pelaez A.I."/>
            <person name="Sanchez J."/>
            <person name="Ferrer M."/>
        </authorList>
    </citation>
    <scope>NUCLEOTIDE SEQUENCE</scope>
</reference>
<sequence>MTGAALSGEPLRRGTVEIRGDVEIAEKFQELLRLLAPDLEEELALLVGDVPAHRAGQLVRGTLRWSRSALDALWRDIGEYASHERRDLVSRPEGEAFLRDVDALREDVDRLAARLELLEHRAAAP</sequence>
<accession>T1AJE9</accession>
<organism evidence="1">
    <name type="scientific">mine drainage metagenome</name>
    <dbReference type="NCBI Taxonomy" id="410659"/>
    <lineage>
        <taxon>unclassified sequences</taxon>
        <taxon>metagenomes</taxon>
        <taxon>ecological metagenomes</taxon>
    </lineage>
</organism>
<proteinExistence type="predicted"/>
<dbReference type="PANTHER" id="PTHR38693:SF1">
    <property type="entry name" value="UBIQUINONE BIOSYNTHESIS ACCESSORY FACTOR UBIJ"/>
    <property type="match status" value="1"/>
</dbReference>
<comment type="caution">
    <text evidence="1">The sequence shown here is derived from an EMBL/GenBank/DDBJ whole genome shotgun (WGS) entry which is preliminary data.</text>
</comment>
<reference evidence="1" key="1">
    <citation type="submission" date="2013-08" db="EMBL/GenBank/DDBJ databases">
        <authorList>
            <person name="Mendez C."/>
            <person name="Richter M."/>
            <person name="Ferrer M."/>
            <person name="Sanchez J."/>
        </authorList>
    </citation>
    <scope>NUCLEOTIDE SEQUENCE</scope>
</reference>
<dbReference type="GO" id="GO:0006744">
    <property type="term" value="P:ubiquinone biosynthetic process"/>
    <property type="evidence" value="ECO:0007669"/>
    <property type="project" value="InterPro"/>
</dbReference>
<gene>
    <name evidence="1" type="ORF">B2A_10496</name>
</gene>
<evidence type="ECO:0000313" key="1">
    <source>
        <dbReference type="EMBL" id="EQD42095.1"/>
    </source>
</evidence>